<name>A0A0E0WA22_HELPX</name>
<evidence type="ECO:0000313" key="2">
    <source>
        <dbReference type="Proteomes" id="UP000005007"/>
    </source>
</evidence>
<gene>
    <name evidence="1" type="ORF">HPSH169_01345</name>
</gene>
<dbReference type="EMBL" id="CP003473">
    <property type="protein sequence ID" value="AFH98969.1"/>
    <property type="molecule type" value="Genomic_DNA"/>
</dbReference>
<protein>
    <submittedName>
        <fullName evidence="1">Uncharacterized protein</fullName>
    </submittedName>
</protein>
<reference evidence="1 2" key="1">
    <citation type="submission" date="2012-04" db="EMBL/GenBank/DDBJ databases">
        <authorList>
            <person name="Kersulyte D."/>
            <person name="Cabrera L."/>
            <person name="Pacheco R."/>
            <person name="Herrera P."/>
            <person name="Rodriguez C."/>
            <person name="Gilman R.H."/>
            <person name="Berg D.E."/>
        </authorList>
    </citation>
    <scope>NUCLEOTIDE SEQUENCE [LARGE SCALE GENOMIC DNA]</scope>
    <source>
        <strain evidence="1 2">Shi169</strain>
    </source>
</reference>
<proteinExistence type="predicted"/>
<dbReference type="AlphaFoldDB" id="A0A0E0WA22"/>
<dbReference type="Proteomes" id="UP000005007">
    <property type="component" value="Chromosome"/>
</dbReference>
<organism evidence="1 2">
    <name type="scientific">Helicobacter pylori Shi169</name>
    <dbReference type="NCBI Taxonomy" id="1163741"/>
    <lineage>
        <taxon>Bacteria</taxon>
        <taxon>Pseudomonadati</taxon>
        <taxon>Campylobacterota</taxon>
        <taxon>Epsilonproteobacteria</taxon>
        <taxon>Campylobacterales</taxon>
        <taxon>Helicobacteraceae</taxon>
        <taxon>Helicobacter</taxon>
    </lineage>
</organism>
<dbReference type="KEGG" id="hhq:HPSH169_01345"/>
<evidence type="ECO:0000313" key="1">
    <source>
        <dbReference type="EMBL" id="AFH98969.1"/>
    </source>
</evidence>
<accession>A0A0E0WA22</accession>
<sequence length="25" mass="3077">MGFWEGYFKMPPISLWVLKIPFFKN</sequence>
<dbReference type="HOGENOM" id="CLU_221078_0_0_7"/>